<evidence type="ECO:0000313" key="5">
    <source>
        <dbReference type="EMBL" id="TCT07553.1"/>
    </source>
</evidence>
<dbReference type="EMBL" id="SMAI01000001">
    <property type="protein sequence ID" value="TCT07553.1"/>
    <property type="molecule type" value="Genomic_DNA"/>
</dbReference>
<name>A0A4R3M4P5_9HYPH</name>
<evidence type="ECO:0000256" key="3">
    <source>
        <dbReference type="HAMAP-Rule" id="MF_01385"/>
    </source>
</evidence>
<dbReference type="Gene3D" id="1.10.4190.10">
    <property type="entry name" value="Urease accessory protein UreF"/>
    <property type="match status" value="1"/>
</dbReference>
<dbReference type="InterPro" id="IPR002639">
    <property type="entry name" value="UreF"/>
</dbReference>
<dbReference type="PANTHER" id="PTHR33620:SF1">
    <property type="entry name" value="UREASE ACCESSORY PROTEIN F"/>
    <property type="match status" value="1"/>
</dbReference>
<evidence type="ECO:0000256" key="4">
    <source>
        <dbReference type="SAM" id="MobiDB-lite"/>
    </source>
</evidence>
<reference evidence="5 6" key="1">
    <citation type="submission" date="2019-03" db="EMBL/GenBank/DDBJ databases">
        <title>Genomic Encyclopedia of Type Strains, Phase IV (KMG-IV): sequencing the most valuable type-strain genomes for metagenomic binning, comparative biology and taxonomic classification.</title>
        <authorList>
            <person name="Goeker M."/>
        </authorList>
    </citation>
    <scope>NUCLEOTIDE SEQUENCE [LARGE SCALE GENOMIC DNA]</scope>
    <source>
        <strain evidence="5 6">DSM 9035</strain>
    </source>
</reference>
<accession>A0A4R3M4P5</accession>
<comment type="function">
    <text evidence="3">Required for maturation of urease via the functional incorporation of the urease nickel metallocenter.</text>
</comment>
<comment type="subcellular location">
    <subcellularLocation>
        <location evidence="3">Cytoplasm</location>
    </subcellularLocation>
</comment>
<keyword evidence="6" id="KW-1185">Reference proteome</keyword>
<dbReference type="GO" id="GO:0005737">
    <property type="term" value="C:cytoplasm"/>
    <property type="evidence" value="ECO:0007669"/>
    <property type="project" value="UniProtKB-SubCell"/>
</dbReference>
<comment type="similarity">
    <text evidence="3">Belongs to the UreF family.</text>
</comment>
<organism evidence="5 6">
    <name type="scientific">Aquabacter spiritensis</name>
    <dbReference type="NCBI Taxonomy" id="933073"/>
    <lineage>
        <taxon>Bacteria</taxon>
        <taxon>Pseudomonadati</taxon>
        <taxon>Pseudomonadota</taxon>
        <taxon>Alphaproteobacteria</taxon>
        <taxon>Hyphomicrobiales</taxon>
        <taxon>Xanthobacteraceae</taxon>
        <taxon>Aquabacter</taxon>
    </lineage>
</organism>
<dbReference type="Proteomes" id="UP000294664">
    <property type="component" value="Unassembled WGS sequence"/>
</dbReference>
<dbReference type="PANTHER" id="PTHR33620">
    <property type="entry name" value="UREASE ACCESSORY PROTEIN F"/>
    <property type="match status" value="1"/>
</dbReference>
<dbReference type="GO" id="GO:0016151">
    <property type="term" value="F:nickel cation binding"/>
    <property type="evidence" value="ECO:0007669"/>
    <property type="project" value="UniProtKB-UniRule"/>
</dbReference>
<proteinExistence type="inferred from homology"/>
<comment type="subunit">
    <text evidence="3">UreD, UreF and UreG form a complex that acts as a GTP-hydrolysis-dependent molecular chaperone, activating the urease apoprotein by helping to assemble the nickel containing metallocenter of UreC. The UreE protein probably delivers the nickel.</text>
</comment>
<feature type="region of interest" description="Disordered" evidence="4">
    <location>
        <begin position="25"/>
        <end position="75"/>
    </location>
</feature>
<keyword evidence="3" id="KW-0963">Cytoplasm</keyword>
<dbReference type="Pfam" id="PF01730">
    <property type="entry name" value="UreF"/>
    <property type="match status" value="1"/>
</dbReference>
<evidence type="ECO:0000256" key="1">
    <source>
        <dbReference type="ARBA" id="ARBA00022988"/>
    </source>
</evidence>
<protein>
    <recommendedName>
        <fullName evidence="3">Urease accessory protein UreF</fullName>
    </recommendedName>
</protein>
<comment type="caution">
    <text evidence="5">The sequence shown here is derived from an EMBL/GenBank/DDBJ whole genome shotgun (WGS) entry which is preliminary data.</text>
</comment>
<dbReference type="HAMAP" id="MF_01385">
    <property type="entry name" value="UreF"/>
    <property type="match status" value="1"/>
</dbReference>
<evidence type="ECO:0000313" key="6">
    <source>
        <dbReference type="Proteomes" id="UP000294664"/>
    </source>
</evidence>
<dbReference type="AlphaFoldDB" id="A0A4R3M4P5"/>
<keyword evidence="2 3" id="KW-0143">Chaperone</keyword>
<gene>
    <name evidence="3" type="primary">ureF</name>
    <name evidence="5" type="ORF">EDC64_10171</name>
</gene>
<keyword evidence="1 3" id="KW-0996">Nickel insertion</keyword>
<evidence type="ECO:0000256" key="2">
    <source>
        <dbReference type="ARBA" id="ARBA00023186"/>
    </source>
</evidence>
<sequence length="308" mass="31965">MTMARGAAATPGLIRMADAVTHGSGAVEDAAPPLSSFSVGRGTPDPASPRLDGDPEGHAPAMPAGSLHDGEDGLSAPAVHRADPETAPSLLPLFAWLSPSFPVGGYAYSHALEWAVETGDVVREDSLLSWLSDLLMHGFARSDAILLSHAYDAAGDAAMLGEVNALAVALAPSAELRLETCQQGRSFLDAVLAAWPCADLSARAPALTGEVAYPVALGLAAAAHRLPKPVVIEAFLLALVQMLVSAGIRLAPVGQTGGTRIVAALAPDVRRLAQTIPDLTLDDLGTATFRADLGSFRHETQYTRLFRS</sequence>
<dbReference type="InterPro" id="IPR038277">
    <property type="entry name" value="UreF_sf"/>
</dbReference>